<dbReference type="AlphaFoldDB" id="A0AA86QTN3"/>
<feature type="compositionally biased region" description="Basic and acidic residues" evidence="1">
    <location>
        <begin position="494"/>
        <end position="508"/>
    </location>
</feature>
<gene>
    <name evidence="3" type="ORF">HINF_LOCUS34105</name>
    <name evidence="2" type="ORF">HINF_LOCUS50532</name>
</gene>
<organism evidence="2">
    <name type="scientific">Hexamita inflata</name>
    <dbReference type="NCBI Taxonomy" id="28002"/>
    <lineage>
        <taxon>Eukaryota</taxon>
        <taxon>Metamonada</taxon>
        <taxon>Diplomonadida</taxon>
        <taxon>Hexamitidae</taxon>
        <taxon>Hexamitinae</taxon>
        <taxon>Hexamita</taxon>
    </lineage>
</organism>
<keyword evidence="4" id="KW-1185">Reference proteome</keyword>
<evidence type="ECO:0000256" key="1">
    <source>
        <dbReference type="SAM" id="MobiDB-lite"/>
    </source>
</evidence>
<name>A0AA86QTN3_9EUKA</name>
<proteinExistence type="predicted"/>
<evidence type="ECO:0000313" key="4">
    <source>
        <dbReference type="Proteomes" id="UP001642409"/>
    </source>
</evidence>
<comment type="caution">
    <text evidence="2">The sequence shown here is derived from an EMBL/GenBank/DDBJ whole genome shotgun (WGS) entry which is preliminary data.</text>
</comment>
<dbReference type="EMBL" id="CAXDID020000120">
    <property type="protein sequence ID" value="CAL6031647.1"/>
    <property type="molecule type" value="Genomic_DNA"/>
</dbReference>
<dbReference type="EMBL" id="CATOUU010000960">
    <property type="protein sequence ID" value="CAI9962887.1"/>
    <property type="molecule type" value="Genomic_DNA"/>
</dbReference>
<evidence type="ECO:0000313" key="2">
    <source>
        <dbReference type="EMBL" id="CAI9962887.1"/>
    </source>
</evidence>
<feature type="compositionally biased region" description="Polar residues" evidence="1">
    <location>
        <begin position="482"/>
        <end position="493"/>
    </location>
</feature>
<feature type="region of interest" description="Disordered" evidence="1">
    <location>
        <begin position="482"/>
        <end position="509"/>
    </location>
</feature>
<reference evidence="2" key="1">
    <citation type="submission" date="2023-06" db="EMBL/GenBank/DDBJ databases">
        <authorList>
            <person name="Kurt Z."/>
        </authorList>
    </citation>
    <scope>NUCLEOTIDE SEQUENCE</scope>
</reference>
<dbReference type="Proteomes" id="UP001642409">
    <property type="component" value="Unassembled WGS sequence"/>
</dbReference>
<sequence length="586" mass="69400">MKFITDIQKKQIEQLQNCIQMSSEEKESVLIILQQNYALANSYIDRLQKIIQLQQDIQTLEANFQEQLSILKKNLILKDQHMQQFTICRVLLKRVLSLYIDLSNLVLYPASADLQFDSTGILNQKLNFPYFSDSESQLLFQAITQIQKPIYGRKQFDHITNAQQFEYSDLNNPFYNDSYESTLFWGDLNYIFTSESTRIQSHRFEIDSQALSGNIFMMVPIDRIIRSFKSKNVSEHIQVLVYSTDILNIQFQQVQIKIYLPPTRYLAPLQYLYIQRADLKQELLRSPVQGLLKLRFNTMQIFKVHSAFCKEIGLFLTKNLKVDDVYEQLLSDFDPQIIIQANDLLSPKSNFKSKPININLLVKNMFKFITNEYEPLRYFWSGAELYYLQKNKTQFPKMSRNDFKPNPVLTQNELLKESGFKVLQMIKKYPEAKELLPQEQQDILFNTYLEQPLLINVKSNREIQSNTAELQSKQFALQSKSFEEQNPTQNNKDYQQESHEKPNHENKTKQIQYKSALKHEDVDLTEQDLTPSKNNSWYGQNKRTVRQLSEIVHREKFSIPTRDRDCEDSDYYYHYTDYSDDERHNQ</sequence>
<protein>
    <submittedName>
        <fullName evidence="3">Hypothetical_protein</fullName>
    </submittedName>
</protein>
<reference evidence="3 4" key="2">
    <citation type="submission" date="2024-07" db="EMBL/GenBank/DDBJ databases">
        <authorList>
            <person name="Akdeniz Z."/>
        </authorList>
    </citation>
    <scope>NUCLEOTIDE SEQUENCE [LARGE SCALE GENOMIC DNA]</scope>
</reference>
<evidence type="ECO:0000313" key="3">
    <source>
        <dbReference type="EMBL" id="CAL6031647.1"/>
    </source>
</evidence>
<accession>A0AA86QTN3</accession>